<keyword evidence="2" id="KW-0808">Transferase</keyword>
<organism evidence="5 6">
    <name type="scientific">Phlebiopsis gigantea (strain 11061_1 CR5-6)</name>
    <name type="common">White-rot fungus</name>
    <name type="synonym">Peniophora gigantea</name>
    <dbReference type="NCBI Taxonomy" id="745531"/>
    <lineage>
        <taxon>Eukaryota</taxon>
        <taxon>Fungi</taxon>
        <taxon>Dikarya</taxon>
        <taxon>Basidiomycota</taxon>
        <taxon>Agaricomycotina</taxon>
        <taxon>Agaricomycetes</taxon>
        <taxon>Polyporales</taxon>
        <taxon>Phanerochaetaceae</taxon>
        <taxon>Phlebiopsis</taxon>
    </lineage>
</organism>
<dbReference type="InterPro" id="IPR016461">
    <property type="entry name" value="COMT-like"/>
</dbReference>
<proteinExistence type="predicted"/>
<keyword evidence="6" id="KW-1185">Reference proteome</keyword>
<gene>
    <name evidence="5" type="ORF">PHLGIDRAFT_120568</name>
</gene>
<dbReference type="OrthoDB" id="2410195at2759"/>
<feature type="domain" description="O-methyltransferase C-terminal" evidence="4">
    <location>
        <begin position="212"/>
        <end position="381"/>
    </location>
</feature>
<evidence type="ECO:0000259" key="4">
    <source>
        <dbReference type="Pfam" id="PF00891"/>
    </source>
</evidence>
<dbReference type="GO" id="GO:0032259">
    <property type="term" value="P:methylation"/>
    <property type="evidence" value="ECO:0007669"/>
    <property type="project" value="UniProtKB-KW"/>
</dbReference>
<dbReference type="PANTHER" id="PTHR43712:SF2">
    <property type="entry name" value="O-METHYLTRANSFERASE CICE"/>
    <property type="match status" value="1"/>
</dbReference>
<dbReference type="SUPFAM" id="SSF46785">
    <property type="entry name" value="Winged helix' DNA-binding domain"/>
    <property type="match status" value="1"/>
</dbReference>
<dbReference type="AlphaFoldDB" id="A0A0C3NI68"/>
<protein>
    <recommendedName>
        <fullName evidence="4">O-methyltransferase C-terminal domain-containing protein</fullName>
    </recommendedName>
</protein>
<dbReference type="InterPro" id="IPR036388">
    <property type="entry name" value="WH-like_DNA-bd_sf"/>
</dbReference>
<dbReference type="PANTHER" id="PTHR43712">
    <property type="entry name" value="PUTATIVE (AFU_ORTHOLOGUE AFUA_4G14580)-RELATED"/>
    <property type="match status" value="1"/>
</dbReference>
<dbReference type="Gene3D" id="1.10.10.10">
    <property type="entry name" value="Winged helix-like DNA-binding domain superfamily/Winged helix DNA-binding domain"/>
    <property type="match status" value="1"/>
</dbReference>
<keyword evidence="3" id="KW-0949">S-adenosyl-L-methionine</keyword>
<evidence type="ECO:0000313" key="5">
    <source>
        <dbReference type="EMBL" id="KIP04579.1"/>
    </source>
</evidence>
<dbReference type="SUPFAM" id="SSF53335">
    <property type="entry name" value="S-adenosyl-L-methionine-dependent methyltransferases"/>
    <property type="match status" value="1"/>
</dbReference>
<accession>A0A0C3NI68</accession>
<evidence type="ECO:0000256" key="3">
    <source>
        <dbReference type="ARBA" id="ARBA00022691"/>
    </source>
</evidence>
<keyword evidence="1" id="KW-0489">Methyltransferase</keyword>
<dbReference type="InterPro" id="IPR036390">
    <property type="entry name" value="WH_DNA-bd_sf"/>
</dbReference>
<dbReference type="PROSITE" id="PS51683">
    <property type="entry name" value="SAM_OMT_II"/>
    <property type="match status" value="1"/>
</dbReference>
<evidence type="ECO:0000313" key="6">
    <source>
        <dbReference type="Proteomes" id="UP000053257"/>
    </source>
</evidence>
<dbReference type="Pfam" id="PF00891">
    <property type="entry name" value="Methyltransf_2"/>
    <property type="match status" value="1"/>
</dbReference>
<evidence type="ECO:0000256" key="1">
    <source>
        <dbReference type="ARBA" id="ARBA00022603"/>
    </source>
</evidence>
<dbReference type="GO" id="GO:0008171">
    <property type="term" value="F:O-methyltransferase activity"/>
    <property type="evidence" value="ECO:0007669"/>
    <property type="project" value="InterPro"/>
</dbReference>
<dbReference type="Gene3D" id="3.40.50.150">
    <property type="entry name" value="Vaccinia Virus protein VP39"/>
    <property type="match status" value="1"/>
</dbReference>
<reference evidence="5 6" key="1">
    <citation type="journal article" date="2014" name="PLoS Genet.">
        <title>Analysis of the Phlebiopsis gigantea genome, transcriptome and secretome provides insight into its pioneer colonization strategies of wood.</title>
        <authorList>
            <person name="Hori C."/>
            <person name="Ishida T."/>
            <person name="Igarashi K."/>
            <person name="Samejima M."/>
            <person name="Suzuki H."/>
            <person name="Master E."/>
            <person name="Ferreira P."/>
            <person name="Ruiz-Duenas F.J."/>
            <person name="Held B."/>
            <person name="Canessa P."/>
            <person name="Larrondo L.F."/>
            <person name="Schmoll M."/>
            <person name="Druzhinina I.S."/>
            <person name="Kubicek C.P."/>
            <person name="Gaskell J.A."/>
            <person name="Kersten P."/>
            <person name="St John F."/>
            <person name="Glasner J."/>
            <person name="Sabat G."/>
            <person name="Splinter BonDurant S."/>
            <person name="Syed K."/>
            <person name="Yadav J."/>
            <person name="Mgbeahuruike A.C."/>
            <person name="Kovalchuk A."/>
            <person name="Asiegbu F.O."/>
            <person name="Lackner G."/>
            <person name="Hoffmeister D."/>
            <person name="Rencoret J."/>
            <person name="Gutierrez A."/>
            <person name="Sun H."/>
            <person name="Lindquist E."/>
            <person name="Barry K."/>
            <person name="Riley R."/>
            <person name="Grigoriev I.V."/>
            <person name="Henrissat B."/>
            <person name="Kues U."/>
            <person name="Berka R.M."/>
            <person name="Martinez A.T."/>
            <person name="Covert S.F."/>
            <person name="Blanchette R.A."/>
            <person name="Cullen D."/>
        </authorList>
    </citation>
    <scope>NUCLEOTIDE SEQUENCE [LARGE SCALE GENOMIC DNA]</scope>
    <source>
        <strain evidence="5 6">11061_1 CR5-6</strain>
    </source>
</reference>
<name>A0A0C3NI68_PHLG1</name>
<dbReference type="HOGENOM" id="CLU_005533_0_3_1"/>
<sequence>MSQLGALARIIADGVADIQAKCAARDVVYPTPDVLCDPASDAVQNEFSSQAAPVIAAAYQLIATLSHPQPFLLGMGLWGYFPTALAFIDAAYVPDILMEAGGKGMHVNDIAAYTKSSQPDLDPGRILRFLATRHIFEEVAPDVFRNTRLSSGMSVNKSVKEILKSPLGRWDGSNGVAAIVSLNGNENMKTASYLVETLFNPIAGHSEEPSEAAFQQAHRTPLPCYEWLEQPENIASLRKFPNAMRATTHYNSDTAVKQGFEWDKLPEGSLVVDVAGGIGNLTMALAGTHKHLRYVVQDRPAVINAAHDHWKQNMPGAVERGMVRLEAHDMFDLQYITDATVFVMRYTTHNWSDKYALKFLQRLRDASCPDTTLIIIDGISDYLCRDGSDVDDIPGATKTPAPAPLLPYPDSVIGWGYPMDLNMLAMMNCQERTIGEFVTLLKGAGWKIDRICRFEAPLPQQIICSPL</sequence>
<evidence type="ECO:0000256" key="2">
    <source>
        <dbReference type="ARBA" id="ARBA00022679"/>
    </source>
</evidence>
<dbReference type="InterPro" id="IPR001077">
    <property type="entry name" value="COMT_C"/>
</dbReference>
<dbReference type="InterPro" id="IPR029063">
    <property type="entry name" value="SAM-dependent_MTases_sf"/>
</dbReference>
<dbReference type="Proteomes" id="UP000053257">
    <property type="component" value="Unassembled WGS sequence"/>
</dbReference>
<dbReference type="EMBL" id="KN840569">
    <property type="protein sequence ID" value="KIP04579.1"/>
    <property type="molecule type" value="Genomic_DNA"/>
</dbReference>